<dbReference type="GeneID" id="81620355"/>
<dbReference type="AlphaFoldDB" id="A0A9X0C2E2"/>
<proteinExistence type="predicted"/>
<gene>
    <name evidence="1" type="ORF">N7539_000502</name>
</gene>
<dbReference type="EMBL" id="JAPWDQ010000001">
    <property type="protein sequence ID" value="KAJ5495386.1"/>
    <property type="molecule type" value="Genomic_DNA"/>
</dbReference>
<evidence type="ECO:0000313" key="1">
    <source>
        <dbReference type="EMBL" id="KAJ5495386.1"/>
    </source>
</evidence>
<reference evidence="1" key="2">
    <citation type="journal article" date="2023" name="IMA Fungus">
        <title>Comparative genomic study of the Penicillium genus elucidates a diverse pangenome and 15 lateral gene transfer events.</title>
        <authorList>
            <person name="Petersen C."/>
            <person name="Sorensen T."/>
            <person name="Nielsen M.R."/>
            <person name="Sondergaard T.E."/>
            <person name="Sorensen J.L."/>
            <person name="Fitzpatrick D.A."/>
            <person name="Frisvad J.C."/>
            <person name="Nielsen K.L."/>
        </authorList>
    </citation>
    <scope>NUCLEOTIDE SEQUENCE</scope>
    <source>
        <strain evidence="1">IBT 30728</strain>
    </source>
</reference>
<sequence length="124" mass="13743">MSRADRCFNFTDALPDTGPYQPGWCGVAISQQIMKNNNTPYQALTQCCTSGQYTLWPETYNRNYPEKCFAYCKTFNQTQLQQVGRCLDANVGSHGCASGGPHAVMLSWSTLLLSVLLMSVMLGQ</sequence>
<reference evidence="1" key="1">
    <citation type="submission" date="2022-12" db="EMBL/GenBank/DDBJ databases">
        <authorList>
            <person name="Petersen C."/>
        </authorList>
    </citation>
    <scope>NUCLEOTIDE SEQUENCE</scope>
    <source>
        <strain evidence="1">IBT 30728</strain>
    </source>
</reference>
<comment type="caution">
    <text evidence="1">The sequence shown here is derived from an EMBL/GenBank/DDBJ whole genome shotgun (WGS) entry which is preliminary data.</text>
</comment>
<name>A0A9X0C2E2_9EURO</name>
<evidence type="ECO:0000313" key="2">
    <source>
        <dbReference type="Proteomes" id="UP001148312"/>
    </source>
</evidence>
<accession>A0A9X0C2E2</accession>
<keyword evidence="2" id="KW-1185">Reference proteome</keyword>
<protein>
    <submittedName>
        <fullName evidence="1">Uncharacterized protein</fullName>
    </submittedName>
</protein>
<dbReference type="Proteomes" id="UP001148312">
    <property type="component" value="Unassembled WGS sequence"/>
</dbReference>
<organism evidence="1 2">
    <name type="scientific">Penicillium diatomitis</name>
    <dbReference type="NCBI Taxonomy" id="2819901"/>
    <lineage>
        <taxon>Eukaryota</taxon>
        <taxon>Fungi</taxon>
        <taxon>Dikarya</taxon>
        <taxon>Ascomycota</taxon>
        <taxon>Pezizomycotina</taxon>
        <taxon>Eurotiomycetes</taxon>
        <taxon>Eurotiomycetidae</taxon>
        <taxon>Eurotiales</taxon>
        <taxon>Aspergillaceae</taxon>
        <taxon>Penicillium</taxon>
    </lineage>
</organism>
<dbReference type="RefSeq" id="XP_056794399.1">
    <property type="nucleotide sequence ID" value="XM_056930106.1"/>
</dbReference>